<comment type="subunit">
    <text evidence="7">Binds the target DNA as a monomer.</text>
</comment>
<dbReference type="InterPro" id="IPR006447">
    <property type="entry name" value="Myb_dom_plants"/>
</dbReference>
<evidence type="ECO:0000313" key="13">
    <source>
        <dbReference type="Proteomes" id="UP000436088"/>
    </source>
</evidence>
<dbReference type="SMART" id="SM00448">
    <property type="entry name" value="REC"/>
    <property type="match status" value="1"/>
</dbReference>
<dbReference type="FunFam" id="3.40.50.2300:FF:000206">
    <property type="entry name" value="Two-component response regulator-like APRR2"/>
    <property type="match status" value="1"/>
</dbReference>
<proteinExistence type="predicted"/>
<dbReference type="AlphaFoldDB" id="A0A6A3BB01"/>
<feature type="domain" description="Response regulatory" evidence="10">
    <location>
        <begin position="19"/>
        <end position="133"/>
    </location>
</feature>
<dbReference type="SUPFAM" id="SSF52172">
    <property type="entry name" value="CheY-like"/>
    <property type="match status" value="1"/>
</dbReference>
<feature type="region of interest" description="Disordered" evidence="9">
    <location>
        <begin position="215"/>
        <end position="257"/>
    </location>
</feature>
<comment type="caution">
    <text evidence="8">Lacks conserved residue(s) required for the propagation of feature annotation.</text>
</comment>
<keyword evidence="3" id="KW-0805">Transcription regulation</keyword>
<dbReference type="Pfam" id="PF00249">
    <property type="entry name" value="Myb_DNA-binding"/>
    <property type="match status" value="1"/>
</dbReference>
<sequence>MVCTADDLSAWKDFPKGLKVLLLDEDSDSAAELKSKLEAMDYIVYTFCDENEALLAVLSRPESFHVAIVEVSSTNNNNGGFKFLETTKDLPTIMTSNFHCISTMMKCIALGAVEFLRKPLSEEKLRNIWQHVVHKAFNAAGKDLSESLNPGKESLVSMLHLQLENGEPKIEDSDKADEAFVTHENDPEPSIVSDMYSLEKGGRLLADGDCHDHTNCSSEKERCEQDGESKSVDTTSDNSIAEVTAPLGEPQEPRGTRVKVEADIVHGTKGESSLCSQTQNGENNKDCHVVAENPNTVSGIRSSCPDKANRKKLKVDWTPELHKKFVQAVDQLGIDQAIPSRILELMKVEGLTRHNVASHLQKYRMQRRHILPKEEDRRWPHRDQMQRSCYPHKPIMAFPTHYSSHVVPVGPPYPVWGPPPLSSSIQMWGSHSYPPWQSPESWHWNPYPGVHADAWGCPVMPPPLGYSSTFTQNASAFHYSVTVDNRSGMPQNSVEHQPAEEVVDKVVKEAINKPWLPLPLGLKPPSTDSVLAELSRQGISNVPPHINGRNLS</sequence>
<dbReference type="GO" id="GO:0003700">
    <property type="term" value="F:DNA-binding transcription factor activity"/>
    <property type="evidence" value="ECO:0007669"/>
    <property type="project" value="InterPro"/>
</dbReference>
<feature type="compositionally biased region" description="Basic and acidic residues" evidence="9">
    <location>
        <begin position="215"/>
        <end position="231"/>
    </location>
</feature>
<dbReference type="EMBL" id="VEPZ02000887">
    <property type="protein sequence ID" value="KAE8712755.1"/>
    <property type="molecule type" value="Genomic_DNA"/>
</dbReference>
<dbReference type="InterPro" id="IPR044825">
    <property type="entry name" value="GLK1/2-like"/>
</dbReference>
<dbReference type="InterPro" id="IPR017930">
    <property type="entry name" value="Myb_dom"/>
</dbReference>
<name>A0A6A3BB01_HIBSY</name>
<dbReference type="Gene3D" id="1.10.10.60">
    <property type="entry name" value="Homeodomain-like"/>
    <property type="match status" value="1"/>
</dbReference>
<dbReference type="PANTHER" id="PTHR31312">
    <property type="entry name" value="TRANSCRIPTION ACTIVATOR GLK1"/>
    <property type="match status" value="1"/>
</dbReference>
<dbReference type="PROSITE" id="PS51294">
    <property type="entry name" value="HTH_MYB"/>
    <property type="match status" value="1"/>
</dbReference>
<dbReference type="Gene3D" id="3.40.50.2300">
    <property type="match status" value="1"/>
</dbReference>
<dbReference type="InterPro" id="IPR001789">
    <property type="entry name" value="Sig_transdc_resp-reg_receiver"/>
</dbReference>
<dbReference type="InterPro" id="IPR011006">
    <property type="entry name" value="CheY-like_superfamily"/>
</dbReference>
<organism evidence="12 13">
    <name type="scientific">Hibiscus syriacus</name>
    <name type="common">Rose of Sharon</name>
    <dbReference type="NCBI Taxonomy" id="106335"/>
    <lineage>
        <taxon>Eukaryota</taxon>
        <taxon>Viridiplantae</taxon>
        <taxon>Streptophyta</taxon>
        <taxon>Embryophyta</taxon>
        <taxon>Tracheophyta</taxon>
        <taxon>Spermatophyta</taxon>
        <taxon>Magnoliopsida</taxon>
        <taxon>eudicotyledons</taxon>
        <taxon>Gunneridae</taxon>
        <taxon>Pentapetalae</taxon>
        <taxon>rosids</taxon>
        <taxon>malvids</taxon>
        <taxon>Malvales</taxon>
        <taxon>Malvaceae</taxon>
        <taxon>Malvoideae</taxon>
        <taxon>Hibiscus</taxon>
    </lineage>
</organism>
<gene>
    <name evidence="12" type="ORF">F3Y22_tig00110229pilonHSYRG00007</name>
</gene>
<evidence type="ECO:0000256" key="1">
    <source>
        <dbReference type="ARBA" id="ARBA00004123"/>
    </source>
</evidence>
<dbReference type="PANTHER" id="PTHR31312:SF4">
    <property type="entry name" value="TWO-COMPONENT RESPONSE REGULATOR-LIKE APRR2"/>
    <property type="match status" value="1"/>
</dbReference>
<evidence type="ECO:0000256" key="7">
    <source>
        <dbReference type="ARBA" id="ARBA00061767"/>
    </source>
</evidence>
<evidence type="ECO:0000256" key="8">
    <source>
        <dbReference type="PROSITE-ProRule" id="PRU00169"/>
    </source>
</evidence>
<dbReference type="GO" id="GO:0000160">
    <property type="term" value="P:phosphorelay signal transduction system"/>
    <property type="evidence" value="ECO:0007669"/>
    <property type="project" value="UniProtKB-KW"/>
</dbReference>
<dbReference type="NCBIfam" id="TIGR01557">
    <property type="entry name" value="myb_SHAQKYF"/>
    <property type="match status" value="1"/>
</dbReference>
<keyword evidence="5" id="KW-0804">Transcription</keyword>
<comment type="caution">
    <text evidence="12">The sequence shown here is derived from an EMBL/GenBank/DDBJ whole genome shotgun (WGS) entry which is preliminary data.</text>
</comment>
<evidence type="ECO:0000256" key="2">
    <source>
        <dbReference type="ARBA" id="ARBA00023012"/>
    </source>
</evidence>
<evidence type="ECO:0000256" key="9">
    <source>
        <dbReference type="SAM" id="MobiDB-lite"/>
    </source>
</evidence>
<feature type="compositionally biased region" description="Polar residues" evidence="9">
    <location>
        <begin position="232"/>
        <end position="241"/>
    </location>
</feature>
<keyword evidence="4" id="KW-0238">DNA-binding</keyword>
<dbReference type="Proteomes" id="UP000436088">
    <property type="component" value="Unassembled WGS sequence"/>
</dbReference>
<keyword evidence="13" id="KW-1185">Reference proteome</keyword>
<keyword evidence="2" id="KW-0902">Two-component regulatory system</keyword>
<evidence type="ECO:0000256" key="3">
    <source>
        <dbReference type="ARBA" id="ARBA00023015"/>
    </source>
</evidence>
<comment type="subcellular location">
    <subcellularLocation>
        <location evidence="1">Nucleus</location>
    </subcellularLocation>
</comment>
<dbReference type="SUPFAM" id="SSF46689">
    <property type="entry name" value="Homeodomain-like"/>
    <property type="match status" value="1"/>
</dbReference>
<evidence type="ECO:0000256" key="5">
    <source>
        <dbReference type="ARBA" id="ARBA00023163"/>
    </source>
</evidence>
<keyword evidence="6" id="KW-0539">Nucleus</keyword>
<dbReference type="InterPro" id="IPR009057">
    <property type="entry name" value="Homeodomain-like_sf"/>
</dbReference>
<reference evidence="12" key="1">
    <citation type="submission" date="2019-09" db="EMBL/GenBank/DDBJ databases">
        <title>Draft genome information of white flower Hibiscus syriacus.</title>
        <authorList>
            <person name="Kim Y.-M."/>
        </authorList>
    </citation>
    <scope>NUCLEOTIDE SEQUENCE [LARGE SCALE GENOMIC DNA]</scope>
    <source>
        <strain evidence="12">YM2019G1</strain>
    </source>
</reference>
<evidence type="ECO:0000256" key="4">
    <source>
        <dbReference type="ARBA" id="ARBA00023125"/>
    </source>
</evidence>
<evidence type="ECO:0000256" key="6">
    <source>
        <dbReference type="ARBA" id="ARBA00023242"/>
    </source>
</evidence>
<evidence type="ECO:0000313" key="12">
    <source>
        <dbReference type="EMBL" id="KAE8712755.1"/>
    </source>
</evidence>
<dbReference type="OrthoDB" id="1907052at2759"/>
<dbReference type="GO" id="GO:0005634">
    <property type="term" value="C:nucleus"/>
    <property type="evidence" value="ECO:0007669"/>
    <property type="project" value="UniProtKB-SubCell"/>
</dbReference>
<evidence type="ECO:0000259" key="10">
    <source>
        <dbReference type="PROSITE" id="PS50110"/>
    </source>
</evidence>
<dbReference type="GO" id="GO:0045893">
    <property type="term" value="P:positive regulation of DNA-templated transcription"/>
    <property type="evidence" value="ECO:0007669"/>
    <property type="project" value="InterPro"/>
</dbReference>
<dbReference type="GO" id="GO:0000976">
    <property type="term" value="F:transcription cis-regulatory region binding"/>
    <property type="evidence" value="ECO:0007669"/>
    <property type="project" value="TreeGrafter"/>
</dbReference>
<accession>A0A6A3BB01</accession>
<feature type="domain" description="HTH myb-type" evidence="11">
    <location>
        <begin position="309"/>
        <end position="368"/>
    </location>
</feature>
<dbReference type="PROSITE" id="PS50110">
    <property type="entry name" value="RESPONSE_REGULATORY"/>
    <property type="match status" value="1"/>
</dbReference>
<evidence type="ECO:0000259" key="11">
    <source>
        <dbReference type="PROSITE" id="PS51294"/>
    </source>
</evidence>
<dbReference type="InterPro" id="IPR001005">
    <property type="entry name" value="SANT/Myb"/>
</dbReference>
<protein>
    <submittedName>
        <fullName evidence="12">Two-component response regulator-like APRR2</fullName>
    </submittedName>
</protein>
<dbReference type="FunFam" id="1.10.10.60:FF:000007">
    <property type="entry name" value="Two-component response regulator"/>
    <property type="match status" value="1"/>
</dbReference>